<gene>
    <name evidence="2" type="ORF">GCM10010358_29070</name>
</gene>
<dbReference type="AlphaFoldDB" id="A0A918NJP0"/>
<comment type="caution">
    <text evidence="2">The sequence shown here is derived from an EMBL/GenBank/DDBJ whole genome shotgun (WGS) entry which is preliminary data.</text>
</comment>
<feature type="compositionally biased region" description="Basic residues" evidence="1">
    <location>
        <begin position="181"/>
        <end position="194"/>
    </location>
</feature>
<dbReference type="RefSeq" id="WP_229919324.1">
    <property type="nucleotide sequence ID" value="NZ_BMVU01000011.1"/>
</dbReference>
<proteinExistence type="predicted"/>
<evidence type="ECO:0000313" key="2">
    <source>
        <dbReference type="EMBL" id="GGX72932.1"/>
    </source>
</evidence>
<feature type="region of interest" description="Disordered" evidence="1">
    <location>
        <begin position="78"/>
        <end position="97"/>
    </location>
</feature>
<accession>A0A918NJP0</accession>
<sequence length="233" mass="24631">MMEPHASPLRLPLLPAPRAPHDDERAGAEAVRGAADRPRPGRRPGQDAAHGGSGAFAEPEDPASPRRRPARRSLWTGFGLLGRDGRKGQEPAEHGPLDLPADLAAPLGCDAVVLPAEHGGRIMDRLPRVGCVFEDGRLWWWIVPAGSDIDVSWPDPTAYVSGAAECADGPAKAPDGVRAAGPRRARPRGPRLIHRPAAGAPYTPPLPLYFAVCRIAGATPRWSLGGRGDRTAG</sequence>
<feature type="region of interest" description="Disordered" evidence="1">
    <location>
        <begin position="1"/>
        <end position="72"/>
    </location>
</feature>
<feature type="compositionally biased region" description="Basic and acidic residues" evidence="1">
    <location>
        <begin position="83"/>
        <end position="96"/>
    </location>
</feature>
<evidence type="ECO:0000256" key="1">
    <source>
        <dbReference type="SAM" id="MobiDB-lite"/>
    </source>
</evidence>
<keyword evidence="3" id="KW-1185">Reference proteome</keyword>
<dbReference type="Proteomes" id="UP000619244">
    <property type="component" value="Unassembled WGS sequence"/>
</dbReference>
<dbReference type="EMBL" id="BMVU01000011">
    <property type="protein sequence ID" value="GGX72932.1"/>
    <property type="molecule type" value="Genomic_DNA"/>
</dbReference>
<reference evidence="2" key="1">
    <citation type="journal article" date="2014" name="Int. J. Syst. Evol. Microbiol.">
        <title>Complete genome sequence of Corynebacterium casei LMG S-19264T (=DSM 44701T), isolated from a smear-ripened cheese.</title>
        <authorList>
            <consortium name="US DOE Joint Genome Institute (JGI-PGF)"/>
            <person name="Walter F."/>
            <person name="Albersmeier A."/>
            <person name="Kalinowski J."/>
            <person name="Ruckert C."/>
        </authorList>
    </citation>
    <scope>NUCLEOTIDE SEQUENCE</scope>
    <source>
        <strain evidence="2">JCM 4790</strain>
    </source>
</reference>
<name>A0A918NJP0_9ACTN</name>
<protein>
    <submittedName>
        <fullName evidence="2">Uncharacterized protein</fullName>
    </submittedName>
</protein>
<evidence type="ECO:0000313" key="3">
    <source>
        <dbReference type="Proteomes" id="UP000619244"/>
    </source>
</evidence>
<reference evidence="2" key="2">
    <citation type="submission" date="2020-09" db="EMBL/GenBank/DDBJ databases">
        <authorList>
            <person name="Sun Q."/>
            <person name="Ohkuma M."/>
        </authorList>
    </citation>
    <scope>NUCLEOTIDE SEQUENCE</scope>
    <source>
        <strain evidence="2">JCM 4790</strain>
    </source>
</reference>
<organism evidence="2 3">
    <name type="scientific">Streptomyces minutiscleroticus</name>
    <dbReference type="NCBI Taxonomy" id="68238"/>
    <lineage>
        <taxon>Bacteria</taxon>
        <taxon>Bacillati</taxon>
        <taxon>Actinomycetota</taxon>
        <taxon>Actinomycetes</taxon>
        <taxon>Kitasatosporales</taxon>
        <taxon>Streptomycetaceae</taxon>
        <taxon>Streptomyces</taxon>
    </lineage>
</organism>
<feature type="region of interest" description="Disordered" evidence="1">
    <location>
        <begin position="170"/>
        <end position="196"/>
    </location>
</feature>